<comment type="caution">
    <text evidence="2">The sequence shown here is derived from an EMBL/GenBank/DDBJ whole genome shotgun (WGS) entry which is preliminary data.</text>
</comment>
<dbReference type="GO" id="GO:0003735">
    <property type="term" value="F:structural constituent of ribosome"/>
    <property type="evidence" value="ECO:0007669"/>
    <property type="project" value="TreeGrafter"/>
</dbReference>
<dbReference type="Proteomes" id="UP001329430">
    <property type="component" value="Chromosome 3"/>
</dbReference>
<dbReference type="Pfam" id="PF10245">
    <property type="entry name" value="MRP-S22"/>
    <property type="match status" value="1"/>
</dbReference>
<dbReference type="PANTHER" id="PTHR13071">
    <property type="entry name" value="MITOCHONDRIAL 28S RIBOSOMAL PROTEIN S22"/>
    <property type="match status" value="1"/>
</dbReference>
<gene>
    <name evidence="2" type="ORF">RI129_005270</name>
</gene>
<evidence type="ECO:0000313" key="3">
    <source>
        <dbReference type="Proteomes" id="UP001329430"/>
    </source>
</evidence>
<dbReference type="InterPro" id="IPR019374">
    <property type="entry name" value="Ribosomal_mS22"/>
</dbReference>
<sequence>MTDEQLQETIEEAKRRAENILHMPPVLQLRNSINRIYANDIPLQGLEDTNNVFTDVTFGLKDRDRLIVVREPNGTLRDANWDERDRMNQVYFPKSHRKLKVPKMFYDDYFQSLLKREEYEFILNRACVQFEPDHPDYQRVSSITYQYLNDNNGFERLRSTRHFGPLAFYLSWFKNIDNLLLELIETAQIEEANHLLHLHKKIHDLQFSTTDIHGLDGLSWYIEEVAQKKASLELALKAYKDLVKQRNQQQQNINVAHG</sequence>
<dbReference type="PANTHER" id="PTHR13071:SF4">
    <property type="entry name" value="SMALL RIBOSOMAL SUBUNIT PROTEIN MS22"/>
    <property type="match status" value="1"/>
</dbReference>
<keyword evidence="3" id="KW-1185">Reference proteome</keyword>
<evidence type="ECO:0000313" key="2">
    <source>
        <dbReference type="EMBL" id="KAK5646806.1"/>
    </source>
</evidence>
<dbReference type="AlphaFoldDB" id="A0AAN7ZS53"/>
<reference evidence="2 3" key="1">
    <citation type="journal article" date="2024" name="Insects">
        <title>An Improved Chromosome-Level Genome Assembly of the Firefly Pyrocoelia pectoralis.</title>
        <authorList>
            <person name="Fu X."/>
            <person name="Meyer-Rochow V.B."/>
            <person name="Ballantyne L."/>
            <person name="Zhu X."/>
        </authorList>
    </citation>
    <scope>NUCLEOTIDE SEQUENCE [LARGE SCALE GENOMIC DNA]</scope>
    <source>
        <strain evidence="2">XCY_ONT2</strain>
    </source>
</reference>
<feature type="non-terminal residue" evidence="2">
    <location>
        <position position="258"/>
    </location>
</feature>
<dbReference type="EMBL" id="JAVRBK010000003">
    <property type="protein sequence ID" value="KAK5646806.1"/>
    <property type="molecule type" value="Genomic_DNA"/>
</dbReference>
<accession>A0AAN7ZS53</accession>
<feature type="coiled-coil region" evidence="1">
    <location>
        <begin position="222"/>
        <end position="252"/>
    </location>
</feature>
<organism evidence="2 3">
    <name type="scientific">Pyrocoelia pectoralis</name>
    <dbReference type="NCBI Taxonomy" id="417401"/>
    <lineage>
        <taxon>Eukaryota</taxon>
        <taxon>Metazoa</taxon>
        <taxon>Ecdysozoa</taxon>
        <taxon>Arthropoda</taxon>
        <taxon>Hexapoda</taxon>
        <taxon>Insecta</taxon>
        <taxon>Pterygota</taxon>
        <taxon>Neoptera</taxon>
        <taxon>Endopterygota</taxon>
        <taxon>Coleoptera</taxon>
        <taxon>Polyphaga</taxon>
        <taxon>Elateriformia</taxon>
        <taxon>Elateroidea</taxon>
        <taxon>Lampyridae</taxon>
        <taxon>Lampyrinae</taxon>
        <taxon>Pyrocoelia</taxon>
    </lineage>
</organism>
<name>A0AAN7ZS53_9COLE</name>
<evidence type="ECO:0008006" key="4">
    <source>
        <dbReference type="Google" id="ProtNLM"/>
    </source>
</evidence>
<dbReference type="GO" id="GO:0005763">
    <property type="term" value="C:mitochondrial small ribosomal subunit"/>
    <property type="evidence" value="ECO:0007669"/>
    <property type="project" value="TreeGrafter"/>
</dbReference>
<keyword evidence="1" id="KW-0175">Coiled coil</keyword>
<protein>
    <recommendedName>
        <fullName evidence="4">28S ribosomal protein S22, mitochondrial</fullName>
    </recommendedName>
</protein>
<proteinExistence type="predicted"/>
<evidence type="ECO:0000256" key="1">
    <source>
        <dbReference type="SAM" id="Coils"/>
    </source>
</evidence>